<evidence type="ECO:0000256" key="11">
    <source>
        <dbReference type="PROSITE-ProRule" id="PRU01360"/>
    </source>
</evidence>
<keyword evidence="8 12" id="KW-0798">TonB box</keyword>
<evidence type="ECO:0000256" key="8">
    <source>
        <dbReference type="ARBA" id="ARBA00023077"/>
    </source>
</evidence>
<keyword evidence="13" id="KW-0732">Signal</keyword>
<dbReference type="PANTHER" id="PTHR32552">
    <property type="entry name" value="FERRICHROME IRON RECEPTOR-RELATED"/>
    <property type="match status" value="1"/>
</dbReference>
<protein>
    <submittedName>
        <fullName evidence="16">Outer membrane receptor protein involved in Fe transport</fullName>
    </submittedName>
</protein>
<feature type="domain" description="TonB-dependent receptor-like beta-barrel" evidence="14">
    <location>
        <begin position="255"/>
        <end position="734"/>
    </location>
</feature>
<dbReference type="Gene3D" id="2.40.170.20">
    <property type="entry name" value="TonB-dependent receptor, beta-barrel domain"/>
    <property type="match status" value="1"/>
</dbReference>
<keyword evidence="5 11" id="KW-0812">Transmembrane</keyword>
<feature type="domain" description="TonB-dependent receptor plug" evidence="15">
    <location>
        <begin position="59"/>
        <end position="170"/>
    </location>
</feature>
<evidence type="ECO:0000313" key="17">
    <source>
        <dbReference type="Proteomes" id="UP000316545"/>
    </source>
</evidence>
<dbReference type="PANTHER" id="PTHR32552:SF81">
    <property type="entry name" value="TONB-DEPENDENT OUTER MEMBRANE RECEPTOR"/>
    <property type="match status" value="1"/>
</dbReference>
<dbReference type="InterPro" id="IPR000531">
    <property type="entry name" value="Beta-barrel_TonB"/>
</dbReference>
<comment type="similarity">
    <text evidence="11 12">Belongs to the TonB-dependent receptor family.</text>
</comment>
<evidence type="ECO:0000256" key="6">
    <source>
        <dbReference type="ARBA" id="ARBA00023004"/>
    </source>
</evidence>
<dbReference type="Pfam" id="PF07715">
    <property type="entry name" value="Plug"/>
    <property type="match status" value="1"/>
</dbReference>
<evidence type="ECO:0000313" key="16">
    <source>
        <dbReference type="EMBL" id="TWB29026.1"/>
    </source>
</evidence>
<keyword evidence="2 11" id="KW-0813">Transport</keyword>
<dbReference type="InterPro" id="IPR012910">
    <property type="entry name" value="Plug_dom"/>
</dbReference>
<evidence type="ECO:0000256" key="5">
    <source>
        <dbReference type="ARBA" id="ARBA00022692"/>
    </source>
</evidence>
<evidence type="ECO:0000256" key="2">
    <source>
        <dbReference type="ARBA" id="ARBA00022448"/>
    </source>
</evidence>
<dbReference type="InterPro" id="IPR036942">
    <property type="entry name" value="Beta-barrel_TonB_sf"/>
</dbReference>
<dbReference type="EMBL" id="VITO01000004">
    <property type="protein sequence ID" value="TWB29026.1"/>
    <property type="molecule type" value="Genomic_DNA"/>
</dbReference>
<dbReference type="InterPro" id="IPR039426">
    <property type="entry name" value="TonB-dep_rcpt-like"/>
</dbReference>
<dbReference type="PROSITE" id="PS52016">
    <property type="entry name" value="TONB_DEPENDENT_REC_3"/>
    <property type="match status" value="1"/>
</dbReference>
<feature type="chain" id="PRO_5021845321" evidence="13">
    <location>
        <begin position="31"/>
        <end position="769"/>
    </location>
</feature>
<proteinExistence type="inferred from homology"/>
<dbReference type="AlphaFoldDB" id="A0A560G559"/>
<evidence type="ECO:0000256" key="4">
    <source>
        <dbReference type="ARBA" id="ARBA00022496"/>
    </source>
</evidence>
<organism evidence="16 17">
    <name type="scientific">Nitrospirillum amazonense</name>
    <dbReference type="NCBI Taxonomy" id="28077"/>
    <lineage>
        <taxon>Bacteria</taxon>
        <taxon>Pseudomonadati</taxon>
        <taxon>Pseudomonadota</taxon>
        <taxon>Alphaproteobacteria</taxon>
        <taxon>Rhodospirillales</taxon>
        <taxon>Azospirillaceae</taxon>
        <taxon>Nitrospirillum</taxon>
    </lineage>
</organism>
<feature type="signal peptide" evidence="13">
    <location>
        <begin position="1"/>
        <end position="30"/>
    </location>
</feature>
<sequence length="769" mass="82034">MEAKFWGKAAVLPALMMGAAVVSIAGGAYAQSVSVGLGQADGEDLTEIVVTALKRSTSLQDTPLSLSAINGDTLQKMGASGMEDYFRAIPNVNLTQAQLGSSRLTIRGIQSAGEATVGLYYDETPVTGPSGTTQDPGGTTANLNLFDVERVEVLRGPQGTLYGGGSMGGTIRVISRKPDSQKFAAASEVEYTNTDGASAGFVKQMVNVPVVTDKLAVRVSGYYQTTPGYVDDTRLNLKDVNDGKSRGVRTLVGFTPTDDITLTGTISYQKQTADNQLGWYQAQGRYQTNSPVQLPYDNEMTLYNLVGTWDLHFATLTASTSFYNFNVLRSIDFTPSVQALSTVAAYVNQLCPLYFGQAVACTAAQKKTYTATGLSKTPTVGYQPATLDSRNDELRLSSEGEGPFTWTAGAYLEDRHDHIDSNTATADPATGLTYQPLQDLSYRYINTYTKQTAEFGEVSYSPIGDLTLTAGTRHYDYTKTTTGQALLGSAFTASVPTAYSAVKADAQGWVSKANVSYKLTPDAMAYATASQGFRPGGANNIPGLAAGLVTYTPDKLWNYEAGLKTSWMGGHLTVDAALFQVDWTNMQTSTVTSNGLYSFITNVGSARIRGGELEITARPLAGLVLTGSLGYQDGHLTSDQANAAVLATGSTGLKGDRIPNTPDLTASASATYTVPLTARLNGMVRVDYSYTGNMVSTFRPSYVYFNEYGNYSLVNTRVGVEGEGWGLYAFVNNLTGADGIVSANSNLGYTRLVYSSTPRTFGLNGRISF</sequence>
<comment type="caution">
    <text evidence="16">The sequence shown here is derived from an EMBL/GenBank/DDBJ whole genome shotgun (WGS) entry which is preliminary data.</text>
</comment>
<dbReference type="SUPFAM" id="SSF56935">
    <property type="entry name" value="Porins"/>
    <property type="match status" value="1"/>
</dbReference>
<keyword evidence="4" id="KW-0410">Iron transport</keyword>
<name>A0A560G559_9PROT</name>
<evidence type="ECO:0000259" key="14">
    <source>
        <dbReference type="Pfam" id="PF00593"/>
    </source>
</evidence>
<evidence type="ECO:0000256" key="1">
    <source>
        <dbReference type="ARBA" id="ARBA00004571"/>
    </source>
</evidence>
<evidence type="ECO:0000256" key="13">
    <source>
        <dbReference type="SAM" id="SignalP"/>
    </source>
</evidence>
<comment type="subcellular location">
    <subcellularLocation>
        <location evidence="1 11">Cell outer membrane</location>
        <topology evidence="1 11">Multi-pass membrane protein</topology>
    </subcellularLocation>
</comment>
<dbReference type="RefSeq" id="WP_145616184.1">
    <property type="nucleotide sequence ID" value="NZ_JAYNFR010000028.1"/>
</dbReference>
<dbReference type="GO" id="GO:0006826">
    <property type="term" value="P:iron ion transport"/>
    <property type="evidence" value="ECO:0007669"/>
    <property type="project" value="UniProtKB-KW"/>
</dbReference>
<keyword evidence="10 11" id="KW-0998">Cell outer membrane</keyword>
<dbReference type="CDD" id="cd01347">
    <property type="entry name" value="ligand_gated_channel"/>
    <property type="match status" value="1"/>
</dbReference>
<evidence type="ECO:0000256" key="10">
    <source>
        <dbReference type="ARBA" id="ARBA00023237"/>
    </source>
</evidence>
<evidence type="ECO:0000259" key="15">
    <source>
        <dbReference type="Pfam" id="PF07715"/>
    </source>
</evidence>
<gene>
    <name evidence="16" type="ORF">FBZ88_104191</name>
</gene>
<keyword evidence="7" id="KW-0406">Ion transport</keyword>
<dbReference type="Pfam" id="PF00593">
    <property type="entry name" value="TonB_dep_Rec_b-barrel"/>
    <property type="match status" value="1"/>
</dbReference>
<reference evidence="16 17" key="1">
    <citation type="submission" date="2019-06" db="EMBL/GenBank/DDBJ databases">
        <title>Genomic Encyclopedia of Type Strains, Phase IV (KMG-V): Genome sequencing to study the core and pangenomes of soil and plant-associated prokaryotes.</title>
        <authorList>
            <person name="Whitman W."/>
        </authorList>
    </citation>
    <scope>NUCLEOTIDE SEQUENCE [LARGE SCALE GENOMIC DNA]</scope>
    <source>
        <strain evidence="16 17">BR 11865</strain>
    </source>
</reference>
<evidence type="ECO:0000256" key="12">
    <source>
        <dbReference type="RuleBase" id="RU003357"/>
    </source>
</evidence>
<accession>A0A560G559</accession>
<keyword evidence="17" id="KW-1185">Reference proteome</keyword>
<keyword evidence="3 11" id="KW-1134">Transmembrane beta strand</keyword>
<keyword evidence="9 11" id="KW-0472">Membrane</keyword>
<keyword evidence="16" id="KW-0675">Receptor</keyword>
<dbReference type="GO" id="GO:0009279">
    <property type="term" value="C:cell outer membrane"/>
    <property type="evidence" value="ECO:0007669"/>
    <property type="project" value="UniProtKB-SubCell"/>
</dbReference>
<evidence type="ECO:0000256" key="7">
    <source>
        <dbReference type="ARBA" id="ARBA00023065"/>
    </source>
</evidence>
<evidence type="ECO:0000256" key="3">
    <source>
        <dbReference type="ARBA" id="ARBA00022452"/>
    </source>
</evidence>
<evidence type="ECO:0000256" key="9">
    <source>
        <dbReference type="ARBA" id="ARBA00023136"/>
    </source>
</evidence>
<dbReference type="Proteomes" id="UP000316545">
    <property type="component" value="Unassembled WGS sequence"/>
</dbReference>
<keyword evidence="6" id="KW-0408">Iron</keyword>